<name>A0A059FRC7_9PROT</name>
<dbReference type="Pfam" id="PF00378">
    <property type="entry name" value="ECH_1"/>
    <property type="match status" value="1"/>
</dbReference>
<dbReference type="CDD" id="cd06558">
    <property type="entry name" value="crotonase-like"/>
    <property type="match status" value="1"/>
</dbReference>
<dbReference type="AlphaFoldDB" id="A0A059FRC7"/>
<dbReference type="EMBL" id="ARYK01000002">
    <property type="protein sequence ID" value="KCZ93229.1"/>
    <property type="molecule type" value="Genomic_DNA"/>
</dbReference>
<dbReference type="Proteomes" id="UP000025171">
    <property type="component" value="Unassembled WGS sequence"/>
</dbReference>
<proteinExistence type="predicted"/>
<organism evidence="1 2">
    <name type="scientific">Hyphomonas johnsonii MHS-2</name>
    <dbReference type="NCBI Taxonomy" id="1280950"/>
    <lineage>
        <taxon>Bacteria</taxon>
        <taxon>Pseudomonadati</taxon>
        <taxon>Pseudomonadota</taxon>
        <taxon>Alphaproteobacteria</taxon>
        <taxon>Hyphomonadales</taxon>
        <taxon>Hyphomonadaceae</taxon>
        <taxon>Hyphomonas</taxon>
    </lineage>
</organism>
<dbReference type="SUPFAM" id="SSF52096">
    <property type="entry name" value="ClpP/crotonase"/>
    <property type="match status" value="1"/>
</dbReference>
<gene>
    <name evidence="1" type="ORF">HJO_05220</name>
</gene>
<sequence>MTAGQSIATGAEPVLSELVDGVQWLTLNRPDRLNTVTPELYDVLKARVVEAASDRRVKCVVLTGAGKGFCAGKDLKAAASEQSETAGEWLEARIEYLRASSQISKMLHDMEKPTIAMVNGAAAGAGLSLAAACDFRIAGEAAILTSAFVKVGLPGDMGGTWFWTRILGAAKAKRLYLRSERFDAQAALAFGLVDEVVSDDGLKAHVSVLAAQFASSSVTALRFAKAALNAAPTCSLDEMLEIEAVNTALAGVDAAMQA</sequence>
<dbReference type="Gene3D" id="3.90.226.10">
    <property type="entry name" value="2-enoyl-CoA Hydratase, Chain A, domain 1"/>
    <property type="match status" value="1"/>
</dbReference>
<dbReference type="PANTHER" id="PTHR43459:SF1">
    <property type="entry name" value="EG:BACN32G11.4 PROTEIN"/>
    <property type="match status" value="1"/>
</dbReference>
<dbReference type="PANTHER" id="PTHR43459">
    <property type="entry name" value="ENOYL-COA HYDRATASE"/>
    <property type="match status" value="1"/>
</dbReference>
<dbReference type="OrthoDB" id="9777711at2"/>
<dbReference type="GO" id="GO:0003824">
    <property type="term" value="F:catalytic activity"/>
    <property type="evidence" value="ECO:0007669"/>
    <property type="project" value="UniProtKB-ARBA"/>
</dbReference>
<dbReference type="RefSeq" id="WP_051618287.1">
    <property type="nucleotide sequence ID" value="NZ_ARYK01000002.1"/>
</dbReference>
<protein>
    <submittedName>
        <fullName evidence="1">Enoyl-CoA hydratase</fullName>
    </submittedName>
</protein>
<dbReference type="eggNOG" id="COG1024">
    <property type="taxonomic scope" value="Bacteria"/>
</dbReference>
<dbReference type="InterPro" id="IPR029045">
    <property type="entry name" value="ClpP/crotonase-like_dom_sf"/>
</dbReference>
<evidence type="ECO:0000313" key="2">
    <source>
        <dbReference type="Proteomes" id="UP000025171"/>
    </source>
</evidence>
<evidence type="ECO:0000313" key="1">
    <source>
        <dbReference type="EMBL" id="KCZ93229.1"/>
    </source>
</evidence>
<accession>A0A059FRC7</accession>
<dbReference type="InterPro" id="IPR001753">
    <property type="entry name" value="Enoyl-CoA_hydra/iso"/>
</dbReference>
<comment type="caution">
    <text evidence="1">The sequence shown here is derived from an EMBL/GenBank/DDBJ whole genome shotgun (WGS) entry which is preliminary data.</text>
</comment>
<keyword evidence="2" id="KW-1185">Reference proteome</keyword>
<reference evidence="1 2" key="1">
    <citation type="journal article" date="2014" name="Antonie Van Leeuwenhoek">
        <title>Hyphomonas beringensis sp. nov. and Hyphomonas chukchiensis sp. nov., isolated from surface seawater of the Bering Sea and Chukchi Sea.</title>
        <authorList>
            <person name="Li C."/>
            <person name="Lai Q."/>
            <person name="Li G."/>
            <person name="Dong C."/>
            <person name="Wang J."/>
            <person name="Liao Y."/>
            <person name="Shao Z."/>
        </authorList>
    </citation>
    <scope>NUCLEOTIDE SEQUENCE [LARGE SCALE GENOMIC DNA]</scope>
    <source>
        <strain evidence="1 2">MHS-2</strain>
    </source>
</reference>
<dbReference type="STRING" id="1280950.HJO_05220"/>
<dbReference type="PATRIC" id="fig|1280950.3.peg.1052"/>